<dbReference type="AlphaFoldDB" id="A0A835YGG9"/>
<keyword evidence="2" id="KW-1185">Reference proteome</keyword>
<sequence>MAPAPLCSAQRAGGHGAQLAACAFTVSAGGGALTMHACAAAPGDQRRRAYALLRVQQAAARSRAAPLKFGGGARTRCCPRRRRAYASLRTHQAAARSRAADLGV</sequence>
<protein>
    <submittedName>
        <fullName evidence="1">Uncharacterized protein</fullName>
    </submittedName>
</protein>
<reference evidence="1" key="1">
    <citation type="submission" date="2021-02" db="EMBL/GenBank/DDBJ databases">
        <title>First Annotated Genome of the Yellow-green Alga Tribonema minus.</title>
        <authorList>
            <person name="Mahan K.M."/>
        </authorList>
    </citation>
    <scope>NUCLEOTIDE SEQUENCE</scope>
    <source>
        <strain evidence="1">UTEX B ZZ1240</strain>
    </source>
</reference>
<organism evidence="1 2">
    <name type="scientific">Tribonema minus</name>
    <dbReference type="NCBI Taxonomy" id="303371"/>
    <lineage>
        <taxon>Eukaryota</taxon>
        <taxon>Sar</taxon>
        <taxon>Stramenopiles</taxon>
        <taxon>Ochrophyta</taxon>
        <taxon>PX clade</taxon>
        <taxon>Xanthophyceae</taxon>
        <taxon>Tribonematales</taxon>
        <taxon>Tribonemataceae</taxon>
        <taxon>Tribonema</taxon>
    </lineage>
</organism>
<comment type="caution">
    <text evidence="1">The sequence shown here is derived from an EMBL/GenBank/DDBJ whole genome shotgun (WGS) entry which is preliminary data.</text>
</comment>
<name>A0A835YGG9_9STRA</name>
<evidence type="ECO:0000313" key="1">
    <source>
        <dbReference type="EMBL" id="KAG5175096.1"/>
    </source>
</evidence>
<accession>A0A835YGG9</accession>
<evidence type="ECO:0000313" key="2">
    <source>
        <dbReference type="Proteomes" id="UP000664859"/>
    </source>
</evidence>
<dbReference type="EMBL" id="JAFCMP010000554">
    <property type="protein sequence ID" value="KAG5175096.1"/>
    <property type="molecule type" value="Genomic_DNA"/>
</dbReference>
<dbReference type="Proteomes" id="UP000664859">
    <property type="component" value="Unassembled WGS sequence"/>
</dbReference>
<gene>
    <name evidence="1" type="ORF">JKP88DRAFT_250414</name>
</gene>
<proteinExistence type="predicted"/>